<feature type="chain" id="PRO_5002748299" evidence="2">
    <location>
        <begin position="26"/>
        <end position="162"/>
    </location>
</feature>
<gene>
    <name evidence="3" type="ordered locus">AM1_0077</name>
</gene>
<proteinExistence type="predicted"/>
<evidence type="ECO:0000313" key="4">
    <source>
        <dbReference type="Proteomes" id="UP000000268"/>
    </source>
</evidence>
<feature type="compositionally biased region" description="Polar residues" evidence="1">
    <location>
        <begin position="69"/>
        <end position="83"/>
    </location>
</feature>
<dbReference type="EMBL" id="CP000828">
    <property type="protein sequence ID" value="ABW25165.1"/>
    <property type="molecule type" value="Genomic_DNA"/>
</dbReference>
<reference evidence="3 4" key="1">
    <citation type="journal article" date="2008" name="Proc. Natl. Acad. Sci. U.S.A.">
        <title>Niche adaptation and genome expansion in the chlorophyll d-producing cyanobacterium Acaryochloris marina.</title>
        <authorList>
            <person name="Swingley W.D."/>
            <person name="Chen M."/>
            <person name="Cheung P.C."/>
            <person name="Conrad A.L."/>
            <person name="Dejesa L.C."/>
            <person name="Hao J."/>
            <person name="Honchak B.M."/>
            <person name="Karbach L.E."/>
            <person name="Kurdoglu A."/>
            <person name="Lahiri S."/>
            <person name="Mastrian S.D."/>
            <person name="Miyashita H."/>
            <person name="Page L."/>
            <person name="Ramakrishna P."/>
            <person name="Satoh S."/>
            <person name="Sattley W.M."/>
            <person name="Shimada Y."/>
            <person name="Taylor H.L."/>
            <person name="Tomo T."/>
            <person name="Tsuchiya T."/>
            <person name="Wang Z.T."/>
            <person name="Raymond J."/>
            <person name="Mimuro M."/>
            <person name="Blankenship R.E."/>
            <person name="Touchman J.W."/>
        </authorList>
    </citation>
    <scope>NUCLEOTIDE SEQUENCE [LARGE SCALE GENOMIC DNA]</scope>
    <source>
        <strain evidence="4">MBIC 11017</strain>
    </source>
</reference>
<evidence type="ECO:0000313" key="3">
    <source>
        <dbReference type="EMBL" id="ABW25165.1"/>
    </source>
</evidence>
<organism evidence="3 4">
    <name type="scientific">Acaryochloris marina (strain MBIC 11017)</name>
    <dbReference type="NCBI Taxonomy" id="329726"/>
    <lineage>
        <taxon>Bacteria</taxon>
        <taxon>Bacillati</taxon>
        <taxon>Cyanobacteriota</taxon>
        <taxon>Cyanophyceae</taxon>
        <taxon>Acaryochloridales</taxon>
        <taxon>Acaryochloridaceae</taxon>
        <taxon>Acaryochloris</taxon>
    </lineage>
</organism>
<evidence type="ECO:0000256" key="2">
    <source>
        <dbReference type="SAM" id="SignalP"/>
    </source>
</evidence>
<dbReference type="KEGG" id="amr:AM1_0077"/>
<feature type="compositionally biased region" description="Polar residues" evidence="1">
    <location>
        <begin position="37"/>
        <end position="50"/>
    </location>
</feature>
<protein>
    <submittedName>
        <fullName evidence="3">Uncharacterized protein</fullName>
    </submittedName>
</protein>
<dbReference type="HOGENOM" id="CLU_1631753_0_0_3"/>
<feature type="region of interest" description="Disordered" evidence="1">
    <location>
        <begin position="37"/>
        <end position="86"/>
    </location>
</feature>
<dbReference type="RefSeq" id="WP_012160786.1">
    <property type="nucleotide sequence ID" value="NC_009925.1"/>
</dbReference>
<evidence type="ECO:0000256" key="1">
    <source>
        <dbReference type="SAM" id="MobiDB-lite"/>
    </source>
</evidence>
<name>B0C553_ACAM1</name>
<accession>B0C553</accession>
<dbReference type="AlphaFoldDB" id="B0C553"/>
<sequence length="162" mass="18107">MNKTVLCIPTALAWMLLLSPGQAQQAPIKSISAQRQNSALATHTSRTQKLQAKKNCHTNQPSVYRPSNPIRTIQSPTPQQQRPVRTAVWQDLRSPGSTSSSIDLHESELSNTAARSYQTTLPKRPVIVEAQGWTRDKQGRVFLTSRFSRFRKNRAVPSNGEC</sequence>
<keyword evidence="4" id="KW-1185">Reference proteome</keyword>
<feature type="signal peptide" evidence="2">
    <location>
        <begin position="1"/>
        <end position="25"/>
    </location>
</feature>
<dbReference type="Proteomes" id="UP000000268">
    <property type="component" value="Chromosome"/>
</dbReference>
<dbReference type="STRING" id="329726.AM1_0077"/>
<keyword evidence="2" id="KW-0732">Signal</keyword>